<dbReference type="GO" id="GO:0004812">
    <property type="term" value="F:aminoacyl-tRNA ligase activity"/>
    <property type="evidence" value="ECO:0007669"/>
    <property type="project" value="UniProtKB-KW"/>
</dbReference>
<dbReference type="GO" id="GO:0006421">
    <property type="term" value="P:asparaginyl-tRNA aminoacylation"/>
    <property type="evidence" value="ECO:0007669"/>
    <property type="project" value="TreeGrafter"/>
</dbReference>
<reference evidence="7" key="1">
    <citation type="journal article" date="2021" name="PeerJ">
        <title>Extensive microbial diversity within the chicken gut microbiome revealed by metagenomics and culture.</title>
        <authorList>
            <person name="Gilroy R."/>
            <person name="Ravi A."/>
            <person name="Getino M."/>
            <person name="Pursley I."/>
            <person name="Horton D.L."/>
            <person name="Alikhan N.F."/>
            <person name="Baker D."/>
            <person name="Gharbi K."/>
            <person name="Hall N."/>
            <person name="Watson M."/>
            <person name="Adriaenssens E.M."/>
            <person name="Foster-Nyarko E."/>
            <person name="Jarju S."/>
            <person name="Secka A."/>
            <person name="Antonio M."/>
            <person name="Oren A."/>
            <person name="Chaudhuri R.R."/>
            <person name="La Ragione R."/>
            <person name="Hildebrand F."/>
            <person name="Pallen M.J."/>
        </authorList>
    </citation>
    <scope>NUCLEOTIDE SEQUENCE</scope>
    <source>
        <strain evidence="7">CHK195-9823</strain>
    </source>
</reference>
<dbReference type="InterPro" id="IPR006195">
    <property type="entry name" value="aa-tRNA-synth_II"/>
</dbReference>
<dbReference type="InterPro" id="IPR045864">
    <property type="entry name" value="aa-tRNA-synth_II/BPL/LPL"/>
</dbReference>
<dbReference type="PROSITE" id="PS50862">
    <property type="entry name" value="AA_TRNA_LIGASE_II"/>
    <property type="match status" value="1"/>
</dbReference>
<dbReference type="Pfam" id="PF00152">
    <property type="entry name" value="tRNA-synt_2"/>
    <property type="match status" value="1"/>
</dbReference>
<dbReference type="Proteomes" id="UP000886814">
    <property type="component" value="Unassembled WGS sequence"/>
</dbReference>
<dbReference type="GO" id="GO:0005524">
    <property type="term" value="F:ATP binding"/>
    <property type="evidence" value="ECO:0007669"/>
    <property type="project" value="UniProtKB-KW"/>
</dbReference>
<keyword evidence="5" id="KW-0030">Aminoacyl-tRNA synthetase</keyword>
<feature type="domain" description="Aminoacyl-transfer RNA synthetases class-II family profile" evidence="6">
    <location>
        <begin position="21"/>
        <end position="301"/>
    </location>
</feature>
<dbReference type="PANTHER" id="PTHR22594:SF34">
    <property type="entry name" value="ASPARAGINE--TRNA LIGASE, MITOCHONDRIAL-RELATED"/>
    <property type="match status" value="1"/>
</dbReference>
<dbReference type="Gene3D" id="3.30.930.10">
    <property type="entry name" value="Bira Bifunctional Protein, Domain 2"/>
    <property type="match status" value="1"/>
</dbReference>
<dbReference type="AlphaFoldDB" id="A0A9D1TGS4"/>
<dbReference type="GO" id="GO:0016740">
    <property type="term" value="F:transferase activity"/>
    <property type="evidence" value="ECO:0007669"/>
    <property type="project" value="UniProtKB-ARBA"/>
</dbReference>
<organism evidence="7 8">
    <name type="scientific">Candidatus Blautia stercorigallinarum</name>
    <dbReference type="NCBI Taxonomy" id="2838501"/>
    <lineage>
        <taxon>Bacteria</taxon>
        <taxon>Bacillati</taxon>
        <taxon>Bacillota</taxon>
        <taxon>Clostridia</taxon>
        <taxon>Lachnospirales</taxon>
        <taxon>Lachnospiraceae</taxon>
        <taxon>Blautia</taxon>
    </lineage>
</organism>
<dbReference type="InterPro" id="IPR004364">
    <property type="entry name" value="Aa-tRNA-synt_II"/>
</dbReference>
<evidence type="ECO:0000256" key="3">
    <source>
        <dbReference type="ARBA" id="ARBA00022840"/>
    </source>
</evidence>
<sequence length="307" mass="35646">MNTDNAYYWSITETKRQAVLVRSEIERLTCKFFFDRDFIFVEPPVLHEAIANKKSEIYIPLYNGKYSLSSSNALFMGMYASEFNKVFTISKCFRDECDTLNHLVEFDILEVEMLNCTMDDMIQLIQSYLEFVLDQLSESSSIKSLSELTARIMKLKDELTPHIMTYDDFVSNLSGDDYDERTDISDVDYLVSKQLKEIVIIVDYPTRFATWTSKNIGNGKSIAMNILLPETYGELCEGCERTNDVELLQNKIRLAKVEPIQWYVDSVKKIKTDRCGFGLGIDRLVRWIIGADQIRDTRFFPRVKSED</sequence>
<keyword evidence="1" id="KW-0436">Ligase</keyword>
<reference evidence="7" key="2">
    <citation type="submission" date="2021-04" db="EMBL/GenBank/DDBJ databases">
        <authorList>
            <person name="Gilroy R."/>
        </authorList>
    </citation>
    <scope>NUCLEOTIDE SEQUENCE</scope>
    <source>
        <strain evidence="7">CHK195-9823</strain>
    </source>
</reference>
<accession>A0A9D1TGS4</accession>
<dbReference type="GO" id="GO:0140096">
    <property type="term" value="F:catalytic activity, acting on a protein"/>
    <property type="evidence" value="ECO:0007669"/>
    <property type="project" value="UniProtKB-ARBA"/>
</dbReference>
<dbReference type="PANTHER" id="PTHR22594">
    <property type="entry name" value="ASPARTYL/LYSYL-TRNA SYNTHETASE"/>
    <property type="match status" value="1"/>
</dbReference>
<evidence type="ECO:0000313" key="7">
    <source>
        <dbReference type="EMBL" id="HIV39722.1"/>
    </source>
</evidence>
<proteinExistence type="predicted"/>
<keyword evidence="4" id="KW-0648">Protein biosynthesis</keyword>
<evidence type="ECO:0000256" key="5">
    <source>
        <dbReference type="ARBA" id="ARBA00023146"/>
    </source>
</evidence>
<protein>
    <recommendedName>
        <fullName evidence="6">Aminoacyl-transfer RNA synthetases class-II family profile domain-containing protein</fullName>
    </recommendedName>
</protein>
<dbReference type="EMBL" id="DXIQ01000083">
    <property type="protein sequence ID" value="HIV39722.1"/>
    <property type="molecule type" value="Genomic_DNA"/>
</dbReference>
<evidence type="ECO:0000313" key="8">
    <source>
        <dbReference type="Proteomes" id="UP000886814"/>
    </source>
</evidence>
<comment type="caution">
    <text evidence="7">The sequence shown here is derived from an EMBL/GenBank/DDBJ whole genome shotgun (WGS) entry which is preliminary data.</text>
</comment>
<evidence type="ECO:0000256" key="2">
    <source>
        <dbReference type="ARBA" id="ARBA00022741"/>
    </source>
</evidence>
<dbReference type="SUPFAM" id="SSF55681">
    <property type="entry name" value="Class II aaRS and biotin synthetases"/>
    <property type="match status" value="1"/>
</dbReference>
<evidence type="ECO:0000256" key="1">
    <source>
        <dbReference type="ARBA" id="ARBA00022598"/>
    </source>
</evidence>
<keyword evidence="3" id="KW-0067">ATP-binding</keyword>
<name>A0A9D1TGS4_9FIRM</name>
<gene>
    <name evidence="7" type="ORF">H9747_12135</name>
</gene>
<evidence type="ECO:0000259" key="6">
    <source>
        <dbReference type="PROSITE" id="PS50862"/>
    </source>
</evidence>
<evidence type="ECO:0000256" key="4">
    <source>
        <dbReference type="ARBA" id="ARBA00022917"/>
    </source>
</evidence>
<keyword evidence="2" id="KW-0547">Nucleotide-binding</keyword>